<dbReference type="InterPro" id="IPR038363">
    <property type="entry name" value="LepA_C_sf"/>
</dbReference>
<dbReference type="PANTHER" id="PTHR43512">
    <property type="entry name" value="TRANSLATION FACTOR GUF1-RELATED"/>
    <property type="match status" value="1"/>
</dbReference>
<evidence type="ECO:0000313" key="12">
    <source>
        <dbReference type="EMBL" id="ACI15960.1"/>
    </source>
</evidence>
<feature type="signal peptide" evidence="10">
    <location>
        <begin position="1"/>
        <end position="21"/>
    </location>
</feature>
<comment type="similarity">
    <text evidence="1">Belongs to the TRAFAC class translation factor GTPase superfamily. Classic translation factor GTPase family. LepA subfamily.</text>
</comment>
<evidence type="ECO:0000256" key="7">
    <source>
        <dbReference type="ARBA" id="ARBA00023134"/>
    </source>
</evidence>
<evidence type="ECO:0000256" key="1">
    <source>
        <dbReference type="ARBA" id="ARBA00005454"/>
    </source>
</evidence>
<dbReference type="EC" id="3.6.5.n1" evidence="9"/>
<dbReference type="NCBIfam" id="TIGR01393">
    <property type="entry name" value="lepA"/>
    <property type="match status" value="1"/>
</dbReference>
<dbReference type="GO" id="GO:0005759">
    <property type="term" value="C:mitochondrial matrix"/>
    <property type="evidence" value="ECO:0007669"/>
    <property type="project" value="UniProtKB-UniRule"/>
</dbReference>
<dbReference type="Pfam" id="PF06421">
    <property type="entry name" value="LepA_C"/>
    <property type="match status" value="1"/>
</dbReference>
<dbReference type="Pfam" id="PF00009">
    <property type="entry name" value="GTP_EFTU"/>
    <property type="match status" value="1"/>
</dbReference>
<dbReference type="InterPro" id="IPR006297">
    <property type="entry name" value="EF-4"/>
</dbReference>
<dbReference type="InterPro" id="IPR035654">
    <property type="entry name" value="LepA_IV"/>
</dbReference>
<keyword evidence="10" id="KW-0732">Signal</keyword>
<dbReference type="NCBIfam" id="TIGR00231">
    <property type="entry name" value="small_GTP"/>
    <property type="match status" value="1"/>
</dbReference>
<dbReference type="InterPro" id="IPR027417">
    <property type="entry name" value="P-loop_NTPase"/>
</dbReference>
<keyword evidence="3 9" id="KW-0999">Mitochondrion inner membrane</keyword>
<dbReference type="OMA" id="EYSFVGY"/>
<gene>
    <name evidence="13" type="ORF">BSAL_88655</name>
</gene>
<dbReference type="GO" id="GO:0005743">
    <property type="term" value="C:mitochondrial inner membrane"/>
    <property type="evidence" value="ECO:0007669"/>
    <property type="project" value="UniProtKB-SubCell"/>
</dbReference>
<dbReference type="Gene3D" id="3.30.70.2570">
    <property type="entry name" value="Elongation factor 4, C-terminal domain"/>
    <property type="match status" value="1"/>
</dbReference>
<dbReference type="SUPFAM" id="SSF54980">
    <property type="entry name" value="EF-G C-terminal domain-like"/>
    <property type="match status" value="2"/>
</dbReference>
<dbReference type="Gene3D" id="3.40.50.300">
    <property type="entry name" value="P-loop containing nucleotide triphosphate hydrolases"/>
    <property type="match status" value="1"/>
</dbReference>
<dbReference type="PROSITE" id="PS51722">
    <property type="entry name" value="G_TR_2"/>
    <property type="match status" value="1"/>
</dbReference>
<evidence type="ECO:0000256" key="5">
    <source>
        <dbReference type="ARBA" id="ARBA00022946"/>
    </source>
</evidence>
<keyword evidence="9" id="KW-0648">Protein biosynthesis</keyword>
<dbReference type="CDD" id="cd01890">
    <property type="entry name" value="LepA"/>
    <property type="match status" value="1"/>
</dbReference>
<dbReference type="AlphaFoldDB" id="B6DTD5"/>
<organism evidence="12">
    <name type="scientific">Bodo saltans</name>
    <name type="common">Flagellated protozoan</name>
    <dbReference type="NCBI Taxonomy" id="75058"/>
    <lineage>
        <taxon>Eukaryota</taxon>
        <taxon>Discoba</taxon>
        <taxon>Euglenozoa</taxon>
        <taxon>Kinetoplastea</taxon>
        <taxon>Metakinetoplastina</taxon>
        <taxon>Eubodonida</taxon>
        <taxon>Bodonidae</taxon>
        <taxon>Bodo</taxon>
    </lineage>
</organism>
<dbReference type="HAMAP" id="MF_00071">
    <property type="entry name" value="LepA"/>
    <property type="match status" value="1"/>
</dbReference>
<comment type="similarity">
    <text evidence="9">Belongs to the GTP-binding elongation factor family. LepA subfamily.</text>
</comment>
<dbReference type="CDD" id="cd03709">
    <property type="entry name" value="lepA_C"/>
    <property type="match status" value="1"/>
</dbReference>
<dbReference type="VEuPathDB" id="TriTrypDB:BSAL_88655"/>
<protein>
    <recommendedName>
        <fullName evidence="9">Translation factor GUF1 homolog, mitochondrial</fullName>
        <ecNumber evidence="9">3.6.5.n1</ecNumber>
    </recommendedName>
    <alternativeName>
        <fullName evidence="9">Elongation factor 4 homolog</fullName>
        <shortName evidence="9">EF-4</shortName>
    </alternativeName>
    <alternativeName>
        <fullName evidence="9">GTPase GUF1 homolog</fullName>
    </alternativeName>
    <alternativeName>
        <fullName evidence="9">Ribosomal back-translocase</fullName>
    </alternativeName>
</protein>
<evidence type="ECO:0000256" key="9">
    <source>
        <dbReference type="HAMAP-Rule" id="MF_03137"/>
    </source>
</evidence>
<feature type="domain" description="Tr-type G" evidence="11">
    <location>
        <begin position="100"/>
        <end position="283"/>
    </location>
</feature>
<dbReference type="SUPFAM" id="SSF52540">
    <property type="entry name" value="P-loop containing nucleoside triphosphate hydrolases"/>
    <property type="match status" value="1"/>
</dbReference>
<dbReference type="Proteomes" id="UP000051952">
    <property type="component" value="Unassembled WGS sequence"/>
</dbReference>
<dbReference type="Gene3D" id="2.40.30.10">
    <property type="entry name" value="Translation factors"/>
    <property type="match status" value="1"/>
</dbReference>
<evidence type="ECO:0000256" key="4">
    <source>
        <dbReference type="ARBA" id="ARBA00022801"/>
    </source>
</evidence>
<keyword evidence="4 9" id="KW-0378">Hydrolase</keyword>
<keyword evidence="14" id="KW-1185">Reference proteome</keyword>
<dbReference type="InterPro" id="IPR013842">
    <property type="entry name" value="LepA_CTD"/>
</dbReference>
<evidence type="ECO:0000256" key="3">
    <source>
        <dbReference type="ARBA" id="ARBA00022792"/>
    </source>
</evidence>
<feature type="binding site" evidence="9">
    <location>
        <begin position="109"/>
        <end position="116"/>
    </location>
    <ligand>
        <name>GTP</name>
        <dbReference type="ChEBI" id="CHEBI:37565"/>
    </ligand>
</feature>
<keyword evidence="2 9" id="KW-0547">Nucleotide-binding</keyword>
<dbReference type="PANTHER" id="PTHR43512:SF7">
    <property type="entry name" value="TRANSLATION FACTOR GUF1, MITOCHONDRIAL"/>
    <property type="match status" value="1"/>
</dbReference>
<evidence type="ECO:0000256" key="8">
    <source>
        <dbReference type="ARBA" id="ARBA00023136"/>
    </source>
</evidence>
<comment type="catalytic activity">
    <reaction evidence="9">
        <text>GTP + H2O = GDP + phosphate + H(+)</text>
        <dbReference type="Rhea" id="RHEA:19669"/>
        <dbReference type="ChEBI" id="CHEBI:15377"/>
        <dbReference type="ChEBI" id="CHEBI:15378"/>
        <dbReference type="ChEBI" id="CHEBI:37565"/>
        <dbReference type="ChEBI" id="CHEBI:43474"/>
        <dbReference type="ChEBI" id="CHEBI:58189"/>
        <dbReference type="EC" id="3.6.5.n1"/>
    </reaction>
</comment>
<proteinExistence type="inferred from homology"/>
<accession>B6DTD5</accession>
<sequence>MAWRVRVAGLASLDLLPTSSSWTQNIAVAARLASCHCGVTSSSSSSMMTVPLYQARRWCSTAPVYASNLLTVQHKLEVKAPMGCPRSHDDLRRLTSFPKERIRNFSIIAHIDHGKTTLSDAILRRTGVLTADGAVGTYMDKLQVERERGITIKAQTCSMFVHYKGEDYLMNLIDTPGHVDFQYEVSRSLGASEGALLLVDASQGIEAQTMANFYLALENNLTIVPALTKLDTVMGDEPVEAVMQQLEDATGLLRSEVLLTSARQKLGVEAALEAIIDRVPPPSGKSSTHPGSVSASGTLTVSSGDVPLRALLFDCWTLKDAKGVEGIMCLVRVVDGEASSKTVASFLHSKKRYPVREVGIMHPEPCPVGCLTSGMVGYLFIVGIQRSDVMIGDTISSALHNIEPIPGFRTVKPVVFAGFFPDEGDQVSHLRESVDGLRVTDPSVTCTSLECPALGPGIQLGFLGMLHMKVFQERLFAEFSRKVLVTPPQVQYRYLDKEGKHHELTVFNWKWGHEGAASYEEPWIRAVLIMPIEHFGVINGEALQNFRAEQLDMKPVDGTRVSVRYRMPLAELARGFFDRVKSLSHGYASLDYDEVVYEPADLVKVEIVINKATISALSCICSRQDSQAVGRRIVSSLKENLTRSSVDLPIQAYVSQKCIARETIGAYKKDVTAKIHGGDLSRKQKKWADQKKGKERMGKRSFGTVALDQDVLAAAMGASMHNS</sequence>
<dbReference type="Pfam" id="PF00679">
    <property type="entry name" value="EFG_C"/>
    <property type="match status" value="1"/>
</dbReference>
<evidence type="ECO:0000259" key="11">
    <source>
        <dbReference type="PROSITE" id="PS51722"/>
    </source>
</evidence>
<dbReference type="SUPFAM" id="SSF50447">
    <property type="entry name" value="Translation proteins"/>
    <property type="match status" value="1"/>
</dbReference>
<feature type="chain" id="PRO_5014300126" description="Translation factor GUF1 homolog, mitochondrial" evidence="10">
    <location>
        <begin position="22"/>
        <end position="723"/>
    </location>
</feature>
<dbReference type="EMBL" id="CYKH01001117">
    <property type="protein sequence ID" value="CUG84409.1"/>
    <property type="molecule type" value="Genomic_DNA"/>
</dbReference>
<evidence type="ECO:0000256" key="6">
    <source>
        <dbReference type="ARBA" id="ARBA00023128"/>
    </source>
</evidence>
<dbReference type="InterPro" id="IPR000640">
    <property type="entry name" value="EFG_V-like"/>
</dbReference>
<reference evidence="12" key="1">
    <citation type="submission" date="2008-08" db="EMBL/GenBank/DDBJ databases">
        <title>Insights into the genome sequence of a free-living kinetoplastid: Bodo saltans (Kinetoplastida: Euglenozoa).</title>
        <authorList>
            <person name="Jackson A.P."/>
            <person name="Quail M.A."/>
            <person name="Berriman M."/>
        </authorList>
    </citation>
    <scope>NUCLEOTIDE SEQUENCE</scope>
    <source>
        <strain evidence="12">Lake Konstanz</strain>
    </source>
</reference>
<dbReference type="GO" id="GO:0005525">
    <property type="term" value="F:GTP binding"/>
    <property type="evidence" value="ECO:0007669"/>
    <property type="project" value="UniProtKB-UniRule"/>
</dbReference>
<evidence type="ECO:0000313" key="13">
    <source>
        <dbReference type="EMBL" id="CUG84409.1"/>
    </source>
</evidence>
<dbReference type="Gene3D" id="3.30.70.870">
    <property type="entry name" value="Elongation Factor G (Translational Gtpase), domain 3"/>
    <property type="match status" value="1"/>
</dbReference>
<dbReference type="InterPro" id="IPR035647">
    <property type="entry name" value="EFG_III/V"/>
</dbReference>
<comment type="caution">
    <text evidence="9">Lacks conserved residue(s) required for the propagation of feature annotation.</text>
</comment>
<feature type="binding site" evidence="9">
    <location>
        <begin position="174"/>
        <end position="178"/>
    </location>
    <ligand>
        <name>GTP</name>
        <dbReference type="ChEBI" id="CHEBI:37565"/>
    </ligand>
</feature>
<dbReference type="FunFam" id="3.30.70.2570:FF:000001">
    <property type="entry name" value="Translation factor GUF1, mitochondrial"/>
    <property type="match status" value="1"/>
</dbReference>
<dbReference type="PRINTS" id="PR00315">
    <property type="entry name" value="ELONGATNFCT"/>
</dbReference>
<comment type="function">
    <text evidence="9">Promotes mitochondrial protein synthesis. May act as a fidelity factor of the translation reaction, by catalyzing a one-codon backward translocation of tRNAs on improperly translocated ribosomes. Binds to mitochondrial ribosomes in a GTP-dependent manner.</text>
</comment>
<dbReference type="InterPro" id="IPR005225">
    <property type="entry name" value="Small_GTP-bd"/>
</dbReference>
<keyword evidence="5" id="KW-0809">Transit peptide</keyword>
<dbReference type="GO" id="GO:0097177">
    <property type="term" value="F:mitochondrial ribosome binding"/>
    <property type="evidence" value="ECO:0007669"/>
    <property type="project" value="TreeGrafter"/>
</dbReference>
<dbReference type="GO" id="GO:0003924">
    <property type="term" value="F:GTPase activity"/>
    <property type="evidence" value="ECO:0007669"/>
    <property type="project" value="UniProtKB-UniRule"/>
</dbReference>
<reference evidence="13" key="2">
    <citation type="submission" date="2015-09" db="EMBL/GenBank/DDBJ databases">
        <authorList>
            <person name="Jackson K.R."/>
            <person name="Lunt B.L."/>
            <person name="Fisher J.N.B."/>
            <person name="Gardner A.V."/>
            <person name="Bailey M.E."/>
            <person name="Deus L.M."/>
            <person name="Earl A.S."/>
            <person name="Gibby P.D."/>
            <person name="Hartmann K.A."/>
            <person name="Liu J.E."/>
            <person name="Manci A.M."/>
            <person name="Nielsen D.A."/>
            <person name="Solomon M.B."/>
            <person name="Breakwell D.P."/>
            <person name="Burnett S.H."/>
            <person name="Grose J.H."/>
        </authorList>
    </citation>
    <scope>NUCLEOTIDE SEQUENCE [LARGE SCALE GENOMIC DNA]</scope>
    <source>
        <strain evidence="13">Lake Konstanz</strain>
    </source>
</reference>
<keyword evidence="8 9" id="KW-0472">Membrane</keyword>
<reference evidence="14" key="3">
    <citation type="submission" date="2015-09" db="EMBL/GenBank/DDBJ databases">
        <authorList>
            <consortium name="Pathogen Informatics"/>
        </authorList>
    </citation>
    <scope>NUCLEOTIDE SEQUENCE [LARGE SCALE GENOMIC DNA]</scope>
    <source>
        <strain evidence="14">Lake Konstanz</strain>
    </source>
</reference>
<keyword evidence="6 9" id="KW-0496">Mitochondrion</keyword>
<evidence type="ECO:0000256" key="2">
    <source>
        <dbReference type="ARBA" id="ARBA00022741"/>
    </source>
</evidence>
<name>B6DTD5_BODSA</name>
<dbReference type="OrthoDB" id="1074at2759"/>
<dbReference type="GO" id="GO:0045727">
    <property type="term" value="P:positive regulation of translation"/>
    <property type="evidence" value="ECO:0007669"/>
    <property type="project" value="UniProtKB-UniRule"/>
</dbReference>
<evidence type="ECO:0000256" key="10">
    <source>
        <dbReference type="SAM" id="SignalP"/>
    </source>
</evidence>
<dbReference type="GO" id="GO:0006412">
    <property type="term" value="P:translation"/>
    <property type="evidence" value="ECO:0007669"/>
    <property type="project" value="UniProtKB-KW"/>
</dbReference>
<dbReference type="Gene3D" id="3.30.70.240">
    <property type="match status" value="1"/>
</dbReference>
<dbReference type="InterPro" id="IPR009000">
    <property type="entry name" value="Transl_B-barrel_sf"/>
</dbReference>
<comment type="subcellular location">
    <subcellularLocation>
        <location evidence="9">Mitochondrion inner membrane</location>
        <topology evidence="9">Peripheral membrane protein</topology>
        <orientation evidence="9">Matrix side</orientation>
    </subcellularLocation>
</comment>
<dbReference type="InterPro" id="IPR000795">
    <property type="entry name" value="T_Tr_GTP-bd_dom"/>
</dbReference>
<dbReference type="EMBL" id="FJ168551">
    <property type="protein sequence ID" value="ACI15960.1"/>
    <property type="molecule type" value="Genomic_DNA"/>
</dbReference>
<keyword evidence="7 9" id="KW-0342">GTP-binding</keyword>
<evidence type="ECO:0000313" key="14">
    <source>
        <dbReference type="Proteomes" id="UP000051952"/>
    </source>
</evidence>